<evidence type="ECO:0000313" key="10">
    <source>
        <dbReference type="Proteomes" id="UP001165090"/>
    </source>
</evidence>
<feature type="region of interest" description="Disordered" evidence="7">
    <location>
        <begin position="140"/>
        <end position="170"/>
    </location>
</feature>
<evidence type="ECO:0000256" key="2">
    <source>
        <dbReference type="ARBA" id="ARBA00007092"/>
    </source>
</evidence>
<evidence type="ECO:0000256" key="7">
    <source>
        <dbReference type="SAM" id="MobiDB-lite"/>
    </source>
</evidence>
<sequence length="592" mass="62931">MILLHKTLISSPNFLRWVKAAHVPRPFLALCLASSPRARRYFKERAGVPPPLSLTDRQNRPFAAFSSPSSSAPFGSAMGTGSPRARRASDPVASESPKSSKKAEFAAVAAATVDATDRGSAAAIAPAAPHGPEVVAKAQVTREAGTATSDDGGSIPTAKRARKERPAKQGFTAAAVMTGNSTDPAAEAAANTQPGNPECGPSGAKSSPARARKSRAKPATAVVGKKGGLEDGGTGGKEDAEAAAALLGPREVKPKAKAKRGQKAEPLSQYSVALRKPHPPEGSSVLKILSWNVAGLRALLKKQPDAISSLVEREGVEVVCLQEHKLQDNHTVEVADMMGLKGWHHHWACSMGKLGYSGVSVHTRTKPLSVVVGLGPCAGCSLEADPEHELEGRVVTVELRSVFVVSVYVPNSGEGLKRLDYRINRWDGAFAKYIKGLEARGKPVIVTGDLNCAHHEIDIHAPKTNLRSAGFTVEERESFGRLLLGEVGLVDTFRVLFPGTVAYTYFTRRFNCRAQNKGWRLDYFLTSGALMPSATAAAAGEEAVDDADTKEKEKAAPPTPTPWRVYDSWILQDVYGSDHLPLGLTLIQAAES</sequence>
<feature type="region of interest" description="Disordered" evidence="7">
    <location>
        <begin position="540"/>
        <end position="560"/>
    </location>
</feature>
<keyword evidence="5 6" id="KW-0460">Magnesium</keyword>
<feature type="region of interest" description="Disordered" evidence="7">
    <location>
        <begin position="47"/>
        <end position="103"/>
    </location>
</feature>
<keyword evidence="6" id="KW-0227">DNA damage</keyword>
<comment type="caution">
    <text evidence="9">The sequence shown here is derived from an EMBL/GenBank/DDBJ whole genome shotgun (WGS) entry which is preliminary data.</text>
</comment>
<evidence type="ECO:0000313" key="9">
    <source>
        <dbReference type="EMBL" id="GLI69142.1"/>
    </source>
</evidence>
<keyword evidence="10" id="KW-1185">Reference proteome</keyword>
<feature type="region of interest" description="Disordered" evidence="7">
    <location>
        <begin position="184"/>
        <end position="265"/>
    </location>
</feature>
<dbReference type="InterPro" id="IPR036691">
    <property type="entry name" value="Endo/exonu/phosph_ase_sf"/>
</dbReference>
<dbReference type="NCBIfam" id="TIGR00195">
    <property type="entry name" value="exoDNase_III"/>
    <property type="match status" value="1"/>
</dbReference>
<evidence type="ECO:0000256" key="1">
    <source>
        <dbReference type="ARBA" id="ARBA00001936"/>
    </source>
</evidence>
<dbReference type="PANTHER" id="PTHR22748:SF6">
    <property type="entry name" value="DNA-(APURINIC OR APYRIMIDINIC SITE) ENDONUCLEASE"/>
    <property type="match status" value="1"/>
</dbReference>
<dbReference type="EMBL" id="BSDZ01000080">
    <property type="protein sequence ID" value="GLI69142.1"/>
    <property type="molecule type" value="Genomic_DNA"/>
</dbReference>
<dbReference type="InterPro" id="IPR004808">
    <property type="entry name" value="AP_endonuc_1"/>
</dbReference>
<dbReference type="Proteomes" id="UP001165090">
    <property type="component" value="Unassembled WGS sequence"/>
</dbReference>
<comment type="cofactor">
    <cofactor evidence="6">
        <name>Mg(2+)</name>
        <dbReference type="ChEBI" id="CHEBI:18420"/>
    </cofactor>
    <cofactor evidence="6">
        <name>Mn(2+)</name>
        <dbReference type="ChEBI" id="CHEBI:29035"/>
    </cofactor>
    <text evidence="6">Probably binds two magnesium or manganese ions per subunit.</text>
</comment>
<feature type="domain" description="Endonuclease/exonuclease/phosphatase" evidence="8">
    <location>
        <begin position="289"/>
        <end position="579"/>
    </location>
</feature>
<dbReference type="NCBIfam" id="TIGR00633">
    <property type="entry name" value="xth"/>
    <property type="match status" value="1"/>
</dbReference>
<dbReference type="Pfam" id="PF03372">
    <property type="entry name" value="Exo_endo_phos"/>
    <property type="match status" value="1"/>
</dbReference>
<dbReference type="InterPro" id="IPR020848">
    <property type="entry name" value="AP_endonuclease_F1_CS"/>
</dbReference>
<evidence type="ECO:0000256" key="6">
    <source>
        <dbReference type="RuleBase" id="RU362131"/>
    </source>
</evidence>
<dbReference type="PROSITE" id="PS00728">
    <property type="entry name" value="AP_NUCLEASE_F1_3"/>
    <property type="match status" value="1"/>
</dbReference>
<keyword evidence="3 6" id="KW-0479">Metal-binding</keyword>
<dbReference type="PANTHER" id="PTHR22748">
    <property type="entry name" value="AP ENDONUCLEASE"/>
    <property type="match status" value="1"/>
</dbReference>
<dbReference type="SUPFAM" id="SSF56219">
    <property type="entry name" value="DNase I-like"/>
    <property type="match status" value="1"/>
</dbReference>
<dbReference type="InterPro" id="IPR005135">
    <property type="entry name" value="Endo/exonuclease/phosphatase"/>
</dbReference>
<comment type="similarity">
    <text evidence="2 6">Belongs to the DNA repair enzymes AP/ExoA family.</text>
</comment>
<proteinExistence type="inferred from homology"/>
<dbReference type="CDD" id="cd09087">
    <property type="entry name" value="Ape1-like_AP-endo"/>
    <property type="match status" value="1"/>
</dbReference>
<dbReference type="Gene3D" id="3.60.10.10">
    <property type="entry name" value="Endonuclease/exonuclease/phosphatase"/>
    <property type="match status" value="1"/>
</dbReference>
<protein>
    <recommendedName>
        <fullName evidence="6">DNA-(apurinic or apyrimidinic site) endonuclease</fullName>
        <ecNumber evidence="6">3.1.-.-</ecNumber>
    </recommendedName>
</protein>
<evidence type="ECO:0000259" key="8">
    <source>
        <dbReference type="Pfam" id="PF03372"/>
    </source>
</evidence>
<feature type="compositionally biased region" description="Low complexity" evidence="7">
    <location>
        <begin position="61"/>
        <end position="74"/>
    </location>
</feature>
<dbReference type="PROSITE" id="PS51435">
    <property type="entry name" value="AP_NUCLEASE_F1_4"/>
    <property type="match status" value="1"/>
</dbReference>
<gene>
    <name evidence="9" type="ORF">VaNZ11_013699</name>
</gene>
<comment type="cofactor">
    <cofactor evidence="1">
        <name>Mn(2+)</name>
        <dbReference type="ChEBI" id="CHEBI:29035"/>
    </cofactor>
</comment>
<accession>A0ABQ5SIH0</accession>
<evidence type="ECO:0000256" key="3">
    <source>
        <dbReference type="ARBA" id="ARBA00022723"/>
    </source>
</evidence>
<keyword evidence="6" id="KW-0234">DNA repair</keyword>
<feature type="compositionally biased region" description="Low complexity" evidence="7">
    <location>
        <begin position="200"/>
        <end position="209"/>
    </location>
</feature>
<name>A0ABQ5SIH0_9CHLO</name>
<evidence type="ECO:0000256" key="4">
    <source>
        <dbReference type="ARBA" id="ARBA00022801"/>
    </source>
</evidence>
<organism evidence="9 10">
    <name type="scientific">Volvox africanus</name>
    <dbReference type="NCBI Taxonomy" id="51714"/>
    <lineage>
        <taxon>Eukaryota</taxon>
        <taxon>Viridiplantae</taxon>
        <taxon>Chlorophyta</taxon>
        <taxon>core chlorophytes</taxon>
        <taxon>Chlorophyceae</taxon>
        <taxon>CS clade</taxon>
        <taxon>Chlamydomonadales</taxon>
        <taxon>Volvocaceae</taxon>
        <taxon>Volvox</taxon>
    </lineage>
</organism>
<dbReference type="EC" id="3.1.-.-" evidence="6"/>
<keyword evidence="4" id="KW-0378">Hydrolase</keyword>
<evidence type="ECO:0000256" key="5">
    <source>
        <dbReference type="ARBA" id="ARBA00022842"/>
    </source>
</evidence>
<reference evidence="9 10" key="1">
    <citation type="journal article" date="2023" name="IScience">
        <title>Expanded male sex-determining region conserved during the evolution of homothallism in the green alga Volvox.</title>
        <authorList>
            <person name="Yamamoto K."/>
            <person name="Matsuzaki R."/>
            <person name="Mahakham W."/>
            <person name="Heman W."/>
            <person name="Sekimoto H."/>
            <person name="Kawachi M."/>
            <person name="Minakuchi Y."/>
            <person name="Toyoda A."/>
            <person name="Nozaki H."/>
        </authorList>
    </citation>
    <scope>NUCLEOTIDE SEQUENCE [LARGE SCALE GENOMIC DNA]</scope>
    <source>
        <strain evidence="9 10">NIES-4468</strain>
    </source>
</reference>